<protein>
    <submittedName>
        <fullName evidence="1">Uncharacterized protein</fullName>
    </submittedName>
</protein>
<reference evidence="1 2" key="1">
    <citation type="submission" date="2014-03" db="EMBL/GenBank/DDBJ databases">
        <title>Bradyrhizobium valentinum sp. nov., isolated from effective nodules of Lupinus mariae-josephae, a lupine endemic of basic-lime soils in Eastern Spain.</title>
        <authorList>
            <person name="Duran D."/>
            <person name="Rey L."/>
            <person name="Navarro A."/>
            <person name="Busquets A."/>
            <person name="Imperial J."/>
            <person name="Ruiz-Argueso T."/>
        </authorList>
    </citation>
    <scope>NUCLEOTIDE SEQUENCE [LARGE SCALE GENOMIC DNA]</scope>
    <source>
        <strain evidence="1 2">PAC68</strain>
    </source>
</reference>
<gene>
    <name evidence="1" type="ORF">CQ12_21380</name>
</gene>
<evidence type="ECO:0000313" key="2">
    <source>
        <dbReference type="Proteomes" id="UP000050863"/>
    </source>
</evidence>
<dbReference type="Proteomes" id="UP000050863">
    <property type="component" value="Unassembled WGS sequence"/>
</dbReference>
<dbReference type="AlphaFoldDB" id="A0A0R3LFY3"/>
<accession>A0A0R3LFY3</accession>
<dbReference type="EMBL" id="LLXZ01000127">
    <property type="protein sequence ID" value="KRR04799.1"/>
    <property type="molecule type" value="Genomic_DNA"/>
</dbReference>
<evidence type="ECO:0000313" key="1">
    <source>
        <dbReference type="EMBL" id="KRR04799.1"/>
    </source>
</evidence>
<sequence>MTNLMGAAAFRRALKEAEAAAKGYKAGRLGFHSPPGCPRPIGLVAFFNQAAYSFQFLVEAYIDDG</sequence>
<comment type="caution">
    <text evidence="1">The sequence shown here is derived from an EMBL/GenBank/DDBJ whole genome shotgun (WGS) entry which is preliminary data.</text>
</comment>
<name>A0A0R3LFY3_9BRAD</name>
<keyword evidence="2" id="KW-1185">Reference proteome</keyword>
<proteinExistence type="predicted"/>
<organism evidence="1 2">
    <name type="scientific">Bradyrhizobium jicamae</name>
    <dbReference type="NCBI Taxonomy" id="280332"/>
    <lineage>
        <taxon>Bacteria</taxon>
        <taxon>Pseudomonadati</taxon>
        <taxon>Pseudomonadota</taxon>
        <taxon>Alphaproteobacteria</taxon>
        <taxon>Hyphomicrobiales</taxon>
        <taxon>Nitrobacteraceae</taxon>
        <taxon>Bradyrhizobium</taxon>
    </lineage>
</organism>